<dbReference type="GO" id="GO:0004488">
    <property type="term" value="F:methylenetetrahydrofolate dehydrogenase (NADP+) activity"/>
    <property type="evidence" value="ECO:0007669"/>
    <property type="project" value="UniProtKB-UniRule"/>
</dbReference>
<organism evidence="15 16">
    <name type="scientific">Tissierella praeacuta DSM 18095</name>
    <dbReference type="NCBI Taxonomy" id="1123404"/>
    <lineage>
        <taxon>Bacteria</taxon>
        <taxon>Bacillati</taxon>
        <taxon>Bacillota</taxon>
        <taxon>Tissierellia</taxon>
        <taxon>Tissierellales</taxon>
        <taxon>Tissierellaceae</taxon>
        <taxon>Tissierella</taxon>
    </lineage>
</organism>
<comment type="pathway">
    <text evidence="1 12">One-carbon metabolism; tetrahydrofolate interconversion.</text>
</comment>
<dbReference type="GO" id="GO:0035999">
    <property type="term" value="P:tetrahydrofolate interconversion"/>
    <property type="evidence" value="ECO:0007669"/>
    <property type="project" value="UniProtKB-UniRule"/>
</dbReference>
<dbReference type="Gene3D" id="3.40.50.10860">
    <property type="entry name" value="Leucine Dehydrogenase, chain A, domain 1"/>
    <property type="match status" value="1"/>
</dbReference>
<dbReference type="Pfam" id="PF02882">
    <property type="entry name" value="THF_DHG_CYH_C"/>
    <property type="match status" value="1"/>
</dbReference>
<evidence type="ECO:0000256" key="5">
    <source>
        <dbReference type="ARBA" id="ARBA00022755"/>
    </source>
</evidence>
<feature type="domain" description="Tetrahydrofolate dehydrogenase/cyclohydrolase NAD(P)-binding" evidence="14">
    <location>
        <begin position="139"/>
        <end position="280"/>
    </location>
</feature>
<evidence type="ECO:0000256" key="12">
    <source>
        <dbReference type="HAMAP-Rule" id="MF_01576"/>
    </source>
</evidence>
<dbReference type="Gene3D" id="3.40.50.720">
    <property type="entry name" value="NAD(P)-binding Rossmann-like Domain"/>
    <property type="match status" value="1"/>
</dbReference>
<dbReference type="SUPFAM" id="SSF51735">
    <property type="entry name" value="NAD(P)-binding Rossmann-fold domains"/>
    <property type="match status" value="1"/>
</dbReference>
<dbReference type="FunFam" id="3.40.50.720:FF:000094">
    <property type="entry name" value="Bifunctional protein FolD"/>
    <property type="match status" value="1"/>
</dbReference>
<keyword evidence="10 12" id="KW-0486">Methionine biosynthesis</keyword>
<evidence type="ECO:0000256" key="3">
    <source>
        <dbReference type="ARBA" id="ARBA00022563"/>
    </source>
</evidence>
<dbReference type="Pfam" id="PF00763">
    <property type="entry name" value="THF_DHG_CYH"/>
    <property type="match status" value="1"/>
</dbReference>
<comment type="catalytic activity">
    <reaction evidence="12">
        <text>(6R)-5,10-methylene-5,6,7,8-tetrahydrofolate + NADP(+) = (6R)-5,10-methenyltetrahydrofolate + NADPH</text>
        <dbReference type="Rhea" id="RHEA:22812"/>
        <dbReference type="ChEBI" id="CHEBI:15636"/>
        <dbReference type="ChEBI" id="CHEBI:57455"/>
        <dbReference type="ChEBI" id="CHEBI:57783"/>
        <dbReference type="ChEBI" id="CHEBI:58349"/>
        <dbReference type="EC" id="1.5.1.5"/>
    </reaction>
</comment>
<dbReference type="PANTHER" id="PTHR48099">
    <property type="entry name" value="C-1-TETRAHYDROFOLATE SYNTHASE, CYTOPLASMIC-RELATED"/>
    <property type="match status" value="1"/>
</dbReference>
<dbReference type="EC" id="3.5.4.9" evidence="12"/>
<dbReference type="Proteomes" id="UP000184114">
    <property type="component" value="Unassembled WGS sequence"/>
</dbReference>
<keyword evidence="8 12" id="KW-0560">Oxidoreductase</keyword>
<dbReference type="EC" id="1.5.1.5" evidence="12"/>
<evidence type="ECO:0000256" key="6">
    <source>
        <dbReference type="ARBA" id="ARBA00022801"/>
    </source>
</evidence>
<evidence type="ECO:0000313" key="15">
    <source>
        <dbReference type="EMBL" id="SHF20571.1"/>
    </source>
</evidence>
<dbReference type="PANTHER" id="PTHR48099:SF5">
    <property type="entry name" value="C-1-TETRAHYDROFOLATE SYNTHASE, CYTOPLASMIC"/>
    <property type="match status" value="1"/>
</dbReference>
<dbReference type="GO" id="GO:0009086">
    <property type="term" value="P:methionine biosynthetic process"/>
    <property type="evidence" value="ECO:0007669"/>
    <property type="project" value="UniProtKB-KW"/>
</dbReference>
<dbReference type="AlphaFoldDB" id="A0A1M4ZRC7"/>
<keyword evidence="9 12" id="KW-0368">Histidine biosynthesis</keyword>
<dbReference type="GO" id="GO:0006164">
    <property type="term" value="P:purine nucleotide biosynthetic process"/>
    <property type="evidence" value="ECO:0007669"/>
    <property type="project" value="UniProtKB-KW"/>
</dbReference>
<dbReference type="STRING" id="1123404.SAMN02745784_03163"/>
<dbReference type="InterPro" id="IPR036291">
    <property type="entry name" value="NAD(P)-bd_dom_sf"/>
</dbReference>
<keyword evidence="6 12" id="KW-0378">Hydrolase</keyword>
<comment type="function">
    <text evidence="12">Catalyzes the oxidation of 5,10-methylenetetrahydrofolate to 5,10-methenyltetrahydrofolate and then the hydrolysis of 5,10-methenyltetrahydrofolate to 10-formyltetrahydrofolate.</text>
</comment>
<dbReference type="InterPro" id="IPR020631">
    <property type="entry name" value="THF_DH/CycHdrlase_NAD-bd_dom"/>
</dbReference>
<keyword evidence="3 12" id="KW-0554">One-carbon metabolism</keyword>
<comment type="similarity">
    <text evidence="12">Belongs to the tetrahydrofolate dehydrogenase/cyclohydrolase family.</text>
</comment>
<dbReference type="EMBL" id="FQTY01000029">
    <property type="protein sequence ID" value="SHF20571.1"/>
    <property type="molecule type" value="Genomic_DNA"/>
</dbReference>
<evidence type="ECO:0000256" key="10">
    <source>
        <dbReference type="ARBA" id="ARBA00023167"/>
    </source>
</evidence>
<reference evidence="16" key="1">
    <citation type="submission" date="2016-11" db="EMBL/GenBank/DDBJ databases">
        <authorList>
            <person name="Varghese N."/>
            <person name="Submissions S."/>
        </authorList>
    </citation>
    <scope>NUCLEOTIDE SEQUENCE [LARGE SCALE GENOMIC DNA]</scope>
    <source>
        <strain evidence="16">DSM 18095</strain>
    </source>
</reference>
<dbReference type="CDD" id="cd01080">
    <property type="entry name" value="NAD_bind_m-THF_DH_Cyclohyd"/>
    <property type="match status" value="1"/>
</dbReference>
<protein>
    <recommendedName>
        <fullName evidence="12">Bifunctional protein FolD</fullName>
    </recommendedName>
    <domain>
        <recommendedName>
            <fullName evidence="12">Methylenetetrahydrofolate dehydrogenase</fullName>
            <ecNumber evidence="12">1.5.1.5</ecNumber>
        </recommendedName>
    </domain>
    <domain>
        <recommendedName>
            <fullName evidence="12">Methenyltetrahydrofolate cyclohydrolase</fullName>
            <ecNumber evidence="12">3.5.4.9</ecNumber>
        </recommendedName>
    </domain>
</protein>
<feature type="domain" description="Tetrahydrofolate dehydrogenase/cyclohydrolase catalytic" evidence="13">
    <location>
        <begin position="5"/>
        <end position="119"/>
    </location>
</feature>
<accession>A0A1M4ZRC7</accession>
<dbReference type="HAMAP" id="MF_01576">
    <property type="entry name" value="THF_DHG_CYH"/>
    <property type="match status" value="1"/>
</dbReference>
<comment type="caution">
    <text evidence="12">Lacks conserved residue(s) required for the propagation of feature annotation.</text>
</comment>
<keyword evidence="4 12" id="KW-0028">Amino-acid biosynthesis</keyword>
<dbReference type="GO" id="GO:0000105">
    <property type="term" value="P:L-histidine biosynthetic process"/>
    <property type="evidence" value="ECO:0007669"/>
    <property type="project" value="UniProtKB-KW"/>
</dbReference>
<dbReference type="GO" id="GO:0004477">
    <property type="term" value="F:methenyltetrahydrofolate cyclohydrolase activity"/>
    <property type="evidence" value="ECO:0007669"/>
    <property type="project" value="UniProtKB-UniRule"/>
</dbReference>
<evidence type="ECO:0000256" key="8">
    <source>
        <dbReference type="ARBA" id="ARBA00023002"/>
    </source>
</evidence>
<dbReference type="SUPFAM" id="SSF53223">
    <property type="entry name" value="Aminoacid dehydrogenase-like, N-terminal domain"/>
    <property type="match status" value="1"/>
</dbReference>
<dbReference type="RefSeq" id="WP_072978057.1">
    <property type="nucleotide sequence ID" value="NZ_FQTY01000029.1"/>
</dbReference>
<evidence type="ECO:0000256" key="4">
    <source>
        <dbReference type="ARBA" id="ARBA00022605"/>
    </source>
</evidence>
<evidence type="ECO:0000256" key="9">
    <source>
        <dbReference type="ARBA" id="ARBA00023102"/>
    </source>
</evidence>
<feature type="binding site" evidence="12">
    <location>
        <position position="231"/>
    </location>
    <ligand>
        <name>NADP(+)</name>
        <dbReference type="ChEBI" id="CHEBI:58349"/>
    </ligand>
</feature>
<feature type="binding site" evidence="12">
    <location>
        <begin position="165"/>
        <end position="167"/>
    </location>
    <ligand>
        <name>NADP(+)</name>
        <dbReference type="ChEBI" id="CHEBI:58349"/>
    </ligand>
</feature>
<dbReference type="PRINTS" id="PR00085">
    <property type="entry name" value="THFDHDRGNASE"/>
</dbReference>
<dbReference type="FunFam" id="3.40.50.10860:FF:000005">
    <property type="entry name" value="C-1-tetrahydrofolate synthase, cytoplasmic, putative"/>
    <property type="match status" value="1"/>
</dbReference>
<dbReference type="InterPro" id="IPR000672">
    <property type="entry name" value="THF_DH/CycHdrlase"/>
</dbReference>
<keyword evidence="11 12" id="KW-0511">Multifunctional enzyme</keyword>
<keyword evidence="5 12" id="KW-0658">Purine biosynthesis</keyword>
<evidence type="ECO:0000259" key="14">
    <source>
        <dbReference type="Pfam" id="PF02882"/>
    </source>
</evidence>
<evidence type="ECO:0000256" key="1">
    <source>
        <dbReference type="ARBA" id="ARBA00004777"/>
    </source>
</evidence>
<gene>
    <name evidence="12" type="primary">folD</name>
    <name evidence="15" type="ORF">SAMN02745784_03163</name>
</gene>
<evidence type="ECO:0000313" key="16">
    <source>
        <dbReference type="Proteomes" id="UP000184114"/>
    </source>
</evidence>
<keyword evidence="7 12" id="KW-0521">NADP</keyword>
<sequence>MAEILKGNVVAAQIKEKMKKDIEELAKIGKVPTLGIVRLGNNPDDVSYEKSIIKNCETIGIKSQVFEKDLDMTTNELVEFMEELNQDNSISGVLIFRPLPKHIDEARIREALSPAKDVDCMHPLNLAKIFEGNMSGFTPCTPKAAMEILLYNNVELEGKNVVVVNRSMVLGKPLAMMLLEKNATVTICHSRTKNLHEITSKADVVVTALGKAKFFDKKYFNEKSICIDVGVSLDNEGKLSGDIDYPEVSEMVSMITPVPGGVGAVTTSLLLSHVVEACKRM</sequence>
<dbReference type="InterPro" id="IPR046346">
    <property type="entry name" value="Aminoacid_DH-like_N_sf"/>
</dbReference>
<dbReference type="InterPro" id="IPR020630">
    <property type="entry name" value="THF_DH/CycHdrlase_cat_dom"/>
</dbReference>
<evidence type="ECO:0000256" key="2">
    <source>
        <dbReference type="ARBA" id="ARBA00011738"/>
    </source>
</evidence>
<keyword evidence="16" id="KW-1185">Reference proteome</keyword>
<dbReference type="GeneID" id="90995230"/>
<dbReference type="GO" id="GO:0005829">
    <property type="term" value="C:cytosol"/>
    <property type="evidence" value="ECO:0007669"/>
    <property type="project" value="TreeGrafter"/>
</dbReference>
<evidence type="ECO:0000256" key="7">
    <source>
        <dbReference type="ARBA" id="ARBA00022857"/>
    </source>
</evidence>
<proteinExistence type="inferred from homology"/>
<comment type="subunit">
    <text evidence="2 12">Homodimer.</text>
</comment>
<comment type="catalytic activity">
    <reaction evidence="12">
        <text>(6R)-5,10-methenyltetrahydrofolate + H2O = (6R)-10-formyltetrahydrofolate + H(+)</text>
        <dbReference type="Rhea" id="RHEA:23700"/>
        <dbReference type="ChEBI" id="CHEBI:15377"/>
        <dbReference type="ChEBI" id="CHEBI:15378"/>
        <dbReference type="ChEBI" id="CHEBI:57455"/>
        <dbReference type="ChEBI" id="CHEBI:195366"/>
        <dbReference type="EC" id="3.5.4.9"/>
    </reaction>
</comment>
<evidence type="ECO:0000259" key="13">
    <source>
        <dbReference type="Pfam" id="PF00763"/>
    </source>
</evidence>
<name>A0A1M4ZRC7_9FIRM</name>
<dbReference type="UniPathway" id="UPA00193"/>
<evidence type="ECO:0000256" key="11">
    <source>
        <dbReference type="ARBA" id="ARBA00023268"/>
    </source>
</evidence>